<gene>
    <name evidence="1" type="ORF">PVAND_008948</name>
</gene>
<dbReference type="Proteomes" id="UP001107558">
    <property type="component" value="Chromosome 2"/>
</dbReference>
<reference evidence="1" key="1">
    <citation type="submission" date="2021-03" db="EMBL/GenBank/DDBJ databases">
        <title>Chromosome level genome of the anhydrobiotic midge Polypedilum vanderplanki.</title>
        <authorList>
            <person name="Yoshida Y."/>
            <person name="Kikawada T."/>
            <person name="Gusev O."/>
        </authorList>
    </citation>
    <scope>NUCLEOTIDE SEQUENCE</scope>
    <source>
        <strain evidence="1">NIAS01</strain>
        <tissue evidence="1">Whole body or cell culture</tissue>
    </source>
</reference>
<proteinExistence type="predicted"/>
<name>A0A9J6CCA7_POLVA</name>
<sequence>MEKVKIPSCNSKKIDKIEPTVFKTPKYYRPQSPFATFVLPRECQPYEEDEKLLYLVMHLKRIRKKLNNACEKVEKIKNSLSQD</sequence>
<protein>
    <submittedName>
        <fullName evidence="1">Uncharacterized protein</fullName>
    </submittedName>
</protein>
<evidence type="ECO:0000313" key="2">
    <source>
        <dbReference type="Proteomes" id="UP001107558"/>
    </source>
</evidence>
<dbReference type="EMBL" id="JADBJN010000002">
    <property type="protein sequence ID" value="KAG5679379.1"/>
    <property type="molecule type" value="Genomic_DNA"/>
</dbReference>
<dbReference type="OrthoDB" id="10509167at2759"/>
<comment type="caution">
    <text evidence="1">The sequence shown here is derived from an EMBL/GenBank/DDBJ whole genome shotgun (WGS) entry which is preliminary data.</text>
</comment>
<dbReference type="AlphaFoldDB" id="A0A9J6CCA7"/>
<organism evidence="1 2">
    <name type="scientific">Polypedilum vanderplanki</name>
    <name type="common">Sleeping chironomid midge</name>
    <dbReference type="NCBI Taxonomy" id="319348"/>
    <lineage>
        <taxon>Eukaryota</taxon>
        <taxon>Metazoa</taxon>
        <taxon>Ecdysozoa</taxon>
        <taxon>Arthropoda</taxon>
        <taxon>Hexapoda</taxon>
        <taxon>Insecta</taxon>
        <taxon>Pterygota</taxon>
        <taxon>Neoptera</taxon>
        <taxon>Endopterygota</taxon>
        <taxon>Diptera</taxon>
        <taxon>Nematocera</taxon>
        <taxon>Chironomoidea</taxon>
        <taxon>Chironomidae</taxon>
        <taxon>Chironominae</taxon>
        <taxon>Polypedilum</taxon>
        <taxon>Polypedilum</taxon>
    </lineage>
</organism>
<accession>A0A9J6CCA7</accession>
<evidence type="ECO:0000313" key="1">
    <source>
        <dbReference type="EMBL" id="KAG5679379.1"/>
    </source>
</evidence>
<keyword evidence="2" id="KW-1185">Reference proteome</keyword>